<dbReference type="EMBL" id="OV121138">
    <property type="protein sequence ID" value="CAH0561447.1"/>
    <property type="molecule type" value="Genomic_DNA"/>
</dbReference>
<gene>
    <name evidence="5" type="ORF">MELIAE_LOCUS10978</name>
</gene>
<feature type="chain" id="PRO_5040276413" description="CBM39 domain-containing protein" evidence="3">
    <location>
        <begin position="19"/>
        <end position="277"/>
    </location>
</feature>
<evidence type="ECO:0000256" key="3">
    <source>
        <dbReference type="SAM" id="SignalP"/>
    </source>
</evidence>
<feature type="compositionally biased region" description="Basic and acidic residues" evidence="2">
    <location>
        <begin position="135"/>
        <end position="148"/>
    </location>
</feature>
<name>A0A9P0FN32_BRAAE</name>
<dbReference type="PROSITE" id="PS51969">
    <property type="entry name" value="CBM39"/>
    <property type="match status" value="1"/>
</dbReference>
<evidence type="ECO:0000313" key="6">
    <source>
        <dbReference type="Proteomes" id="UP001154078"/>
    </source>
</evidence>
<keyword evidence="3" id="KW-0732">Signal</keyword>
<organism evidence="5 6">
    <name type="scientific">Brassicogethes aeneus</name>
    <name type="common">Rape pollen beetle</name>
    <name type="synonym">Meligethes aeneus</name>
    <dbReference type="NCBI Taxonomy" id="1431903"/>
    <lineage>
        <taxon>Eukaryota</taxon>
        <taxon>Metazoa</taxon>
        <taxon>Ecdysozoa</taxon>
        <taxon>Arthropoda</taxon>
        <taxon>Hexapoda</taxon>
        <taxon>Insecta</taxon>
        <taxon>Pterygota</taxon>
        <taxon>Neoptera</taxon>
        <taxon>Endopterygota</taxon>
        <taxon>Coleoptera</taxon>
        <taxon>Polyphaga</taxon>
        <taxon>Cucujiformia</taxon>
        <taxon>Nitidulidae</taxon>
        <taxon>Meligethinae</taxon>
        <taxon>Brassicogethes</taxon>
    </lineage>
</organism>
<protein>
    <recommendedName>
        <fullName evidence="4">CBM39 domain-containing protein</fullName>
    </recommendedName>
</protein>
<keyword evidence="6" id="KW-1185">Reference proteome</keyword>
<dbReference type="OrthoDB" id="4781at2759"/>
<feature type="domain" description="CBM39" evidence="4">
    <location>
        <begin position="24"/>
        <end position="124"/>
    </location>
</feature>
<accession>A0A9P0FN32</accession>
<evidence type="ECO:0000256" key="1">
    <source>
        <dbReference type="SAM" id="Coils"/>
    </source>
</evidence>
<reference evidence="5" key="1">
    <citation type="submission" date="2021-12" db="EMBL/GenBank/DDBJ databases">
        <authorList>
            <person name="King R."/>
        </authorList>
    </citation>
    <scope>NUCLEOTIDE SEQUENCE</scope>
</reference>
<sequence length="277" mass="31927">MLFSTVIFVVMLGFSTCALQDSSYYVPKPTFTVFNRGFEVSIPDEEGIQLFAFHGNLNQPMEGLAAGQFSRDILKKNKMGKWVYKNRRTYLSEGDTIYYWLFVIRNNLGYRYDDAVYTVKNISPRPDSYYSSSETSHDSSDPTSEKHNVSCSTSQEPKEKQPIYDVILSNLTLQLIQMQEDLKTLQENNKLYEDIIEKSPNGRQLVLSGDLPFKKEDALFVTVSILKNTLNIRVAIKNAEYNEDRSKITFEVEDLEDKIKIIKKKDKINSGRILLTY</sequence>
<evidence type="ECO:0000313" key="5">
    <source>
        <dbReference type="EMBL" id="CAH0561447.1"/>
    </source>
</evidence>
<keyword evidence="1" id="KW-0175">Coiled coil</keyword>
<dbReference type="Proteomes" id="UP001154078">
    <property type="component" value="Chromosome 7"/>
</dbReference>
<dbReference type="AlphaFoldDB" id="A0A9P0FN32"/>
<dbReference type="Pfam" id="PF15886">
    <property type="entry name" value="CBM39"/>
    <property type="match status" value="1"/>
</dbReference>
<dbReference type="GO" id="GO:0030246">
    <property type="term" value="F:carbohydrate binding"/>
    <property type="evidence" value="ECO:0007669"/>
    <property type="project" value="InterPro"/>
</dbReference>
<evidence type="ECO:0000259" key="4">
    <source>
        <dbReference type="PROSITE" id="PS51969"/>
    </source>
</evidence>
<feature type="coiled-coil region" evidence="1">
    <location>
        <begin position="168"/>
        <end position="195"/>
    </location>
</feature>
<evidence type="ECO:0000256" key="2">
    <source>
        <dbReference type="SAM" id="MobiDB-lite"/>
    </source>
</evidence>
<feature type="region of interest" description="Disordered" evidence="2">
    <location>
        <begin position="126"/>
        <end position="157"/>
    </location>
</feature>
<dbReference type="InterPro" id="IPR031756">
    <property type="entry name" value="BGBP_N"/>
</dbReference>
<dbReference type="Gene3D" id="2.60.40.2140">
    <property type="entry name" value="Beta-1,3-glucan-recognition protein, N-terminal domain"/>
    <property type="match status" value="1"/>
</dbReference>
<dbReference type="InterPro" id="IPR043030">
    <property type="entry name" value="BGBP_N_sf"/>
</dbReference>
<proteinExistence type="predicted"/>
<feature type="signal peptide" evidence="3">
    <location>
        <begin position="1"/>
        <end position="18"/>
    </location>
</feature>